<dbReference type="Proteomes" id="UP000704712">
    <property type="component" value="Unassembled WGS sequence"/>
</dbReference>
<gene>
    <name evidence="1" type="ORF">GN244_ATG11984</name>
    <name evidence="2" type="ORF">GN958_ATG06155</name>
</gene>
<reference evidence="1" key="1">
    <citation type="submission" date="2020-04" db="EMBL/GenBank/DDBJ databases">
        <title>Hybrid Assembly of Korean Phytophthora infestans isolates.</title>
        <authorList>
            <person name="Prokchorchik M."/>
            <person name="Lee Y."/>
            <person name="Seo J."/>
            <person name="Cho J.-H."/>
            <person name="Park Y.-E."/>
            <person name="Jang D.-C."/>
            <person name="Im J.-S."/>
            <person name="Choi J.-G."/>
            <person name="Park H.-J."/>
            <person name="Lee G.-B."/>
            <person name="Lee Y.-G."/>
            <person name="Hong S.-Y."/>
            <person name="Cho K."/>
            <person name="Sohn K.H."/>
        </authorList>
    </citation>
    <scope>NUCLEOTIDE SEQUENCE</scope>
    <source>
        <strain evidence="1">KR_1_A1</strain>
        <strain evidence="2">KR_2_A2</strain>
    </source>
</reference>
<proteinExistence type="predicted"/>
<dbReference type="EMBL" id="JAACNO010000831">
    <property type="protein sequence ID" value="KAF4144625.1"/>
    <property type="molecule type" value="Genomic_DNA"/>
</dbReference>
<evidence type="ECO:0000313" key="2">
    <source>
        <dbReference type="EMBL" id="KAF4144625.1"/>
    </source>
</evidence>
<comment type="caution">
    <text evidence="1">The sequence shown here is derived from an EMBL/GenBank/DDBJ whole genome shotgun (WGS) entry which is preliminary data.</text>
</comment>
<evidence type="ECO:0000313" key="3">
    <source>
        <dbReference type="Proteomes" id="UP000602510"/>
    </source>
</evidence>
<protein>
    <submittedName>
        <fullName evidence="1">Uncharacterized protein</fullName>
    </submittedName>
</protein>
<accession>A0A833SKG4</accession>
<name>A0A833SKG4_PHYIN</name>
<evidence type="ECO:0000313" key="1">
    <source>
        <dbReference type="EMBL" id="KAF4035987.1"/>
    </source>
</evidence>
<dbReference type="AlphaFoldDB" id="A0A833SKG4"/>
<sequence>MDKNFSESLRANSCVTRLQQGRLVATIFLLRGVPHNHTNKTWQTHADILGRTAELLWRQVSPNFSLDCCIEHCNNSGTKSVTPLSHIRPQEAGTRRIPRRSEDVQCPTNAFAVADADSSYDKISTGAGAWQQTTFANRMEFRVKSQHLLILWKFFTGIKLRDVIFSANTISMYLSARLQQAESASRSQSSSQVEDIAALFFQDIFGHTFNPPPCATSSFYMGHAFQSTTIRVTVHLFLRVMSSRAVVKLLHAALQAGRDATSKQKLQELFISLVVDVYDALSVIFSEVVPTSDLDVEAGPSMSLATLVDDAISLLYGHKRFAGLQPEILGLFKCQQDPQLLTDAVNEVFHFFTAQVRETIIASETKQSCIVQSLRPVGCNTTRSSQNLLQSGHKLRWLLEPGSVQVRDVSGRDVLGDIRIAEVAQFVREFGCFDAEIGQSNETLSMVSVFSFSNDTLVSPMKLVLDGRLRVFRVLPTGVSSMIATVGGWSIGDYMGSLEHDKQEVDVDFFAYREVSTRPRVRGQLAGDGETMLRRISLEFSFENIQDSSTTFLDEAYYPSNVCAHVNVMVFGSTYMQPGAQKLCEATSAERGNIWRSIEWKPLMKIRADISGFDC</sequence>
<dbReference type="Proteomes" id="UP000602510">
    <property type="component" value="Unassembled WGS sequence"/>
</dbReference>
<keyword evidence="3" id="KW-1185">Reference proteome</keyword>
<dbReference type="EMBL" id="WSZM01000286">
    <property type="protein sequence ID" value="KAF4035987.1"/>
    <property type="molecule type" value="Genomic_DNA"/>
</dbReference>
<organism evidence="1 3">
    <name type="scientific">Phytophthora infestans</name>
    <name type="common">Potato late blight agent</name>
    <name type="synonym">Botrytis infestans</name>
    <dbReference type="NCBI Taxonomy" id="4787"/>
    <lineage>
        <taxon>Eukaryota</taxon>
        <taxon>Sar</taxon>
        <taxon>Stramenopiles</taxon>
        <taxon>Oomycota</taxon>
        <taxon>Peronosporomycetes</taxon>
        <taxon>Peronosporales</taxon>
        <taxon>Peronosporaceae</taxon>
        <taxon>Phytophthora</taxon>
    </lineage>
</organism>